<dbReference type="AlphaFoldDB" id="I2B8G2"/>
<keyword evidence="2" id="KW-1185">Reference proteome</keyword>
<dbReference type="EMBL" id="CP001560">
    <property type="protein sequence ID" value="AFJ46816.1"/>
    <property type="molecule type" value="Genomic_DNA"/>
</dbReference>
<gene>
    <name evidence="1" type="ordered locus">EBL_c17220</name>
</gene>
<organism evidence="1 2">
    <name type="scientific">Shimwellia blattae (strain ATCC 29907 / DSM 4481 / JCM 1650 / NBRC 105725 / CDC 9005-74)</name>
    <name type="common">Escherichia blattae</name>
    <dbReference type="NCBI Taxonomy" id="630626"/>
    <lineage>
        <taxon>Bacteria</taxon>
        <taxon>Pseudomonadati</taxon>
        <taxon>Pseudomonadota</taxon>
        <taxon>Gammaproteobacteria</taxon>
        <taxon>Enterobacterales</taxon>
        <taxon>Enterobacteriaceae</taxon>
        <taxon>Shimwellia</taxon>
    </lineage>
</organism>
<evidence type="ECO:0000313" key="2">
    <source>
        <dbReference type="Proteomes" id="UP000001955"/>
    </source>
</evidence>
<dbReference type="Proteomes" id="UP000001955">
    <property type="component" value="Chromosome"/>
</dbReference>
<protein>
    <submittedName>
        <fullName evidence="1">Uncharacterized protein</fullName>
    </submittedName>
</protein>
<dbReference type="HOGENOM" id="CLU_2261919_0_0_6"/>
<accession>K6UWQ0</accession>
<accession>I2B8G2</accession>
<proteinExistence type="predicted"/>
<dbReference type="eggNOG" id="ENOG50338VP">
    <property type="taxonomic scope" value="Bacteria"/>
</dbReference>
<reference evidence="1 2" key="1">
    <citation type="journal article" date="2012" name="J. Bacteriol.">
        <title>Complete genome sequence of the B12-producing Shimwellia blattae strain DSM 4481, isolated from a cockroach.</title>
        <authorList>
            <person name="Brzuszkiewicz E."/>
            <person name="Waschkowitz T."/>
            <person name="Wiezer A."/>
            <person name="Daniel R."/>
        </authorList>
    </citation>
    <scope>NUCLEOTIDE SEQUENCE [LARGE SCALE GENOMIC DNA]</scope>
    <source>
        <strain evidence="2">ATCC 29907 / DSM 4481 / JCM 1650 / NBRC 105725 / CDC 9005-74</strain>
    </source>
</reference>
<dbReference type="OrthoDB" id="6636958at2"/>
<evidence type="ECO:0000313" key="1">
    <source>
        <dbReference type="EMBL" id="AFJ46816.1"/>
    </source>
</evidence>
<sequence length="103" mass="11560">MEHNYLLENEKPEFDTRITAWLNSQSDIPWGKIPYPVALCHNGKLYREVIAQGLGEYVSLTAFLRSIGLENMLSSRASLHQYGAVFATPETCAAYKNPQALTV</sequence>
<dbReference type="KEGG" id="ebt:EBL_c17220"/>
<dbReference type="RefSeq" id="WP_002445010.1">
    <property type="nucleotide sequence ID" value="NC_017910.1"/>
</dbReference>
<name>I2B8G2_SHIBC</name>